<keyword evidence="3" id="KW-1185">Reference proteome</keyword>
<dbReference type="InterPro" id="IPR036259">
    <property type="entry name" value="MFS_trans_sf"/>
</dbReference>
<gene>
    <name evidence="2" type="ORF">B8W66_05710</name>
</gene>
<sequence length="142" mass="15467">MMLVQSRHKWLAQYLRSRALYYMAALVTPGILLAIGAWAQLPAVLVVLLICLCLWSYQAVVVDINATLAEKASGGSRATVFSIRSTLGRGVFVAFSPVASMAIHRYGAVGITFCVVILTVTALVISIKYRVADSFQSFRIPN</sequence>
<keyword evidence="1" id="KW-1133">Transmembrane helix</keyword>
<dbReference type="SUPFAM" id="SSF103473">
    <property type="entry name" value="MFS general substrate transporter"/>
    <property type="match status" value="1"/>
</dbReference>
<feature type="transmembrane region" description="Helical" evidence="1">
    <location>
        <begin position="109"/>
        <end position="129"/>
    </location>
</feature>
<dbReference type="Gene3D" id="1.20.1250.20">
    <property type="entry name" value="MFS general substrate transporter like domains"/>
    <property type="match status" value="1"/>
</dbReference>
<feature type="transmembrane region" description="Helical" evidence="1">
    <location>
        <begin position="20"/>
        <end position="39"/>
    </location>
</feature>
<dbReference type="EMBL" id="NCXP01000004">
    <property type="protein sequence ID" value="OSC42029.1"/>
    <property type="molecule type" value="Genomic_DNA"/>
</dbReference>
<evidence type="ECO:0000256" key="1">
    <source>
        <dbReference type="SAM" id="Phobius"/>
    </source>
</evidence>
<name>A0A1X2LZ99_9MYCO</name>
<evidence type="ECO:0000313" key="3">
    <source>
        <dbReference type="Proteomes" id="UP000193247"/>
    </source>
</evidence>
<keyword evidence="1" id="KW-0812">Transmembrane</keyword>
<comment type="caution">
    <text evidence="2">The sequence shown here is derived from an EMBL/GenBank/DDBJ whole genome shotgun (WGS) entry which is preliminary data.</text>
</comment>
<dbReference type="AlphaFoldDB" id="A0A1X2LZ99"/>
<feature type="transmembrane region" description="Helical" evidence="1">
    <location>
        <begin position="45"/>
        <end position="66"/>
    </location>
</feature>
<feature type="transmembrane region" description="Helical" evidence="1">
    <location>
        <begin position="86"/>
        <end position="103"/>
    </location>
</feature>
<protein>
    <submittedName>
        <fullName evidence="2">Uncharacterized protein</fullName>
    </submittedName>
</protein>
<organism evidence="2 3">
    <name type="scientific">Mycobacterium decipiens</name>
    <dbReference type="NCBI Taxonomy" id="1430326"/>
    <lineage>
        <taxon>Bacteria</taxon>
        <taxon>Bacillati</taxon>
        <taxon>Actinomycetota</taxon>
        <taxon>Actinomycetes</taxon>
        <taxon>Mycobacteriales</taxon>
        <taxon>Mycobacteriaceae</taxon>
        <taxon>Mycobacterium</taxon>
    </lineage>
</organism>
<dbReference type="Proteomes" id="UP000193247">
    <property type="component" value="Unassembled WGS sequence"/>
</dbReference>
<proteinExistence type="predicted"/>
<accession>A0A1X2LZ99</accession>
<evidence type="ECO:0000313" key="2">
    <source>
        <dbReference type="EMBL" id="OSC42029.1"/>
    </source>
</evidence>
<reference evidence="2 3" key="1">
    <citation type="submission" date="2017-04" db="EMBL/GenBank/DDBJ databases">
        <title>The new phylogeny of genus Mycobacterium.</title>
        <authorList>
            <person name="Tortoli E."/>
            <person name="Trovato A."/>
            <person name="Cirillo D.M."/>
        </authorList>
    </citation>
    <scope>NUCLEOTIDE SEQUENCE [LARGE SCALE GENOMIC DNA]</scope>
    <source>
        <strain evidence="2 3">TBL 1200985</strain>
    </source>
</reference>
<keyword evidence="1" id="KW-0472">Membrane</keyword>